<protein>
    <recommendedName>
        <fullName evidence="5">DUF2345 domain-containing protein</fullName>
    </recommendedName>
</protein>
<feature type="coiled-coil region" evidence="1">
    <location>
        <begin position="23"/>
        <end position="50"/>
    </location>
</feature>
<keyword evidence="4" id="KW-1185">Reference proteome</keyword>
<proteinExistence type="predicted"/>
<evidence type="ECO:0000313" key="3">
    <source>
        <dbReference type="EMBL" id="KXI27180.1"/>
    </source>
</evidence>
<evidence type="ECO:0008006" key="5">
    <source>
        <dbReference type="Google" id="ProtNLM"/>
    </source>
</evidence>
<reference evidence="4" key="1">
    <citation type="submission" date="2016-02" db="EMBL/GenBank/DDBJ databases">
        <authorList>
            <person name="Schultz-Johansen M."/>
            <person name="Glaring M.A."/>
            <person name="Bech P.K."/>
            <person name="Stougaard P."/>
        </authorList>
    </citation>
    <scope>NUCLEOTIDE SEQUENCE [LARGE SCALE GENOMIC DNA]</scope>
    <source>
        <strain evidence="4">S66</strain>
    </source>
</reference>
<dbReference type="AlphaFoldDB" id="A0A148KLM5"/>
<dbReference type="Proteomes" id="UP000070299">
    <property type="component" value="Unassembled WGS sequence"/>
</dbReference>
<dbReference type="RefSeq" id="WP_068381658.1">
    <property type="nucleotide sequence ID" value="NZ_LSNE01000015.1"/>
</dbReference>
<name>A0A148KLM5_9ALTE</name>
<dbReference type="EMBL" id="LSNE01000015">
    <property type="protein sequence ID" value="KXI27180.1"/>
    <property type="molecule type" value="Genomic_DNA"/>
</dbReference>
<dbReference type="STRING" id="1799789.AX660_02000"/>
<comment type="caution">
    <text evidence="3">The sequence shown here is derived from an EMBL/GenBank/DDBJ whole genome shotgun (WGS) entry which is preliminary data.</text>
</comment>
<evidence type="ECO:0000256" key="1">
    <source>
        <dbReference type="SAM" id="Coils"/>
    </source>
</evidence>
<sequence>MSINRIVVLLCFLLVSGLSPAAEQLKNDELVKLQKQLSEVQKELAELKTLLKTRSDGGLVLSSSRDMHIESGKKTLLSAADKLTLQAGKASIVLSKNGDIEINGRNIQVTASNDIVIKSTKELVLKGSKIKEN</sequence>
<evidence type="ECO:0000313" key="4">
    <source>
        <dbReference type="Proteomes" id="UP000070299"/>
    </source>
</evidence>
<keyword evidence="2" id="KW-0732">Signal</keyword>
<organism evidence="3 4">
    <name type="scientific">Paraglaciecola hydrolytica</name>
    <dbReference type="NCBI Taxonomy" id="1799789"/>
    <lineage>
        <taxon>Bacteria</taxon>
        <taxon>Pseudomonadati</taxon>
        <taxon>Pseudomonadota</taxon>
        <taxon>Gammaproteobacteria</taxon>
        <taxon>Alteromonadales</taxon>
        <taxon>Alteromonadaceae</taxon>
        <taxon>Paraglaciecola</taxon>
    </lineage>
</organism>
<keyword evidence="1" id="KW-0175">Coiled coil</keyword>
<evidence type="ECO:0000256" key="2">
    <source>
        <dbReference type="SAM" id="SignalP"/>
    </source>
</evidence>
<feature type="signal peptide" evidence="2">
    <location>
        <begin position="1"/>
        <end position="21"/>
    </location>
</feature>
<accession>A0A148KLM5</accession>
<gene>
    <name evidence="3" type="ORF">AX660_02000</name>
</gene>
<dbReference type="OrthoDB" id="9762420at2"/>
<feature type="chain" id="PRO_5007550198" description="DUF2345 domain-containing protein" evidence="2">
    <location>
        <begin position="22"/>
        <end position="133"/>
    </location>
</feature>